<proteinExistence type="predicted"/>
<dbReference type="InterPro" id="IPR051533">
    <property type="entry name" value="WaaL-like"/>
</dbReference>
<accession>A0A5D4RAK7</accession>
<keyword evidence="4 5" id="KW-0472">Membrane</keyword>
<dbReference type="PANTHER" id="PTHR37422">
    <property type="entry name" value="TEICHURONIC ACID BIOSYNTHESIS PROTEIN TUAE"/>
    <property type="match status" value="1"/>
</dbReference>
<feature type="domain" description="O-antigen ligase-related" evidence="6">
    <location>
        <begin position="249"/>
        <end position="384"/>
    </location>
</feature>
<dbReference type="PANTHER" id="PTHR37422:SF17">
    <property type="entry name" value="O-ANTIGEN LIGASE"/>
    <property type="match status" value="1"/>
</dbReference>
<sequence>MECEEIILLMFFRKNSIVLVLLLLSLSLIIGILSSYYNQLFLVTSAGFVLGLLTMAFLFKMTQKTLSILSVSLLISLFLIPSFSFGNIGLRVDDFIVIFISLALFFVFLKYKNFKMSAILKWLFVYLTYSFIISAVYILSGELKPIYMLFFIKEIQYFVYFLVFYYLALNKNGFSYTVRKTMLFVSLLTIGWGTYQLITGKIVGYYGIGIISVSAPSQSGVVLMLMSIFLLYMSLTTKKKSNSLFLTLTMFLSIAMTFATISRTAILILCLLLALYVTISMFNRWNIKKVLIAVYIAALMIPLSYFLVDKLVMSVLERFSRFAEGANGRIGFWKGFLSHSDLLGYIFGNGKGFMQVIVGTFTLKADSQYIRLVLEVGIIGLILWTILIGSILIFSLKNLKNNYYDSLFLLIMTIGFILIGVTQEGYLVAIQGSLYWILTGFFIGKISRQNEDRTNKEVSILTSQ</sequence>
<evidence type="ECO:0000313" key="7">
    <source>
        <dbReference type="EMBL" id="TYS47054.1"/>
    </source>
</evidence>
<dbReference type="GO" id="GO:0016020">
    <property type="term" value="C:membrane"/>
    <property type="evidence" value="ECO:0007669"/>
    <property type="project" value="UniProtKB-SubCell"/>
</dbReference>
<feature type="transmembrane region" description="Helical" evidence="5">
    <location>
        <begin position="403"/>
        <end position="420"/>
    </location>
</feature>
<evidence type="ECO:0000313" key="8">
    <source>
        <dbReference type="Proteomes" id="UP000322139"/>
    </source>
</evidence>
<keyword evidence="2 5" id="KW-0812">Transmembrane</keyword>
<evidence type="ECO:0000256" key="4">
    <source>
        <dbReference type="ARBA" id="ARBA00023136"/>
    </source>
</evidence>
<comment type="caution">
    <text evidence="7">The sequence shown here is derived from an EMBL/GenBank/DDBJ whole genome shotgun (WGS) entry which is preliminary data.</text>
</comment>
<dbReference type="AlphaFoldDB" id="A0A5D4RAK7"/>
<evidence type="ECO:0000256" key="2">
    <source>
        <dbReference type="ARBA" id="ARBA00022692"/>
    </source>
</evidence>
<dbReference type="InterPro" id="IPR007016">
    <property type="entry name" value="O-antigen_ligase-rel_domated"/>
</dbReference>
<feature type="transmembrane region" description="Helical" evidence="5">
    <location>
        <begin position="181"/>
        <end position="198"/>
    </location>
</feature>
<feature type="transmembrane region" description="Helical" evidence="5">
    <location>
        <begin position="369"/>
        <end position="396"/>
    </location>
</feature>
<feature type="transmembrane region" description="Helical" evidence="5">
    <location>
        <begin position="290"/>
        <end position="308"/>
    </location>
</feature>
<dbReference type="EMBL" id="VTER01000007">
    <property type="protein sequence ID" value="TYS47054.1"/>
    <property type="molecule type" value="Genomic_DNA"/>
</dbReference>
<feature type="transmembrane region" description="Helical" evidence="5">
    <location>
        <begin position="204"/>
        <end position="231"/>
    </location>
</feature>
<protein>
    <recommendedName>
        <fullName evidence="6">O-antigen ligase-related domain-containing protein</fullName>
    </recommendedName>
</protein>
<reference evidence="7 8" key="1">
    <citation type="submission" date="2019-08" db="EMBL/GenBank/DDBJ databases">
        <title>Bacillus genomes from the desert of Cuatro Cienegas, Coahuila.</title>
        <authorList>
            <person name="Olmedo-Alvarez G."/>
        </authorList>
    </citation>
    <scope>NUCLEOTIDE SEQUENCE [LARGE SCALE GENOMIC DNA]</scope>
    <source>
        <strain evidence="7 8">CH446_14T</strain>
    </source>
</reference>
<dbReference type="Pfam" id="PF04932">
    <property type="entry name" value="Wzy_C"/>
    <property type="match status" value="1"/>
</dbReference>
<evidence type="ECO:0000256" key="1">
    <source>
        <dbReference type="ARBA" id="ARBA00004141"/>
    </source>
</evidence>
<name>A0A5D4RAK7_9BACI</name>
<evidence type="ECO:0000256" key="5">
    <source>
        <dbReference type="SAM" id="Phobius"/>
    </source>
</evidence>
<feature type="transmembrane region" description="Helical" evidence="5">
    <location>
        <begin position="66"/>
        <end position="83"/>
    </location>
</feature>
<feature type="transmembrane region" description="Helical" evidence="5">
    <location>
        <begin position="123"/>
        <end position="140"/>
    </location>
</feature>
<gene>
    <name evidence="7" type="ORF">FZD51_16475</name>
</gene>
<keyword evidence="3 5" id="KW-1133">Transmembrane helix</keyword>
<evidence type="ECO:0000256" key="3">
    <source>
        <dbReference type="ARBA" id="ARBA00022989"/>
    </source>
</evidence>
<feature type="transmembrane region" description="Helical" evidence="5">
    <location>
        <begin position="40"/>
        <end position="59"/>
    </location>
</feature>
<feature type="transmembrane region" description="Helical" evidence="5">
    <location>
        <begin position="146"/>
        <end position="169"/>
    </location>
</feature>
<evidence type="ECO:0000259" key="6">
    <source>
        <dbReference type="Pfam" id="PF04932"/>
    </source>
</evidence>
<feature type="transmembrane region" description="Helical" evidence="5">
    <location>
        <begin position="16"/>
        <end position="34"/>
    </location>
</feature>
<feature type="transmembrane region" description="Helical" evidence="5">
    <location>
        <begin position="426"/>
        <end position="444"/>
    </location>
</feature>
<comment type="subcellular location">
    <subcellularLocation>
        <location evidence="1">Membrane</location>
        <topology evidence="1">Multi-pass membrane protein</topology>
    </subcellularLocation>
</comment>
<feature type="transmembrane region" description="Helical" evidence="5">
    <location>
        <begin position="243"/>
        <end position="259"/>
    </location>
</feature>
<feature type="transmembrane region" description="Helical" evidence="5">
    <location>
        <begin position="265"/>
        <end position="283"/>
    </location>
</feature>
<organism evidence="7 8">
    <name type="scientific">Bacillus infantis</name>
    <dbReference type="NCBI Taxonomy" id="324767"/>
    <lineage>
        <taxon>Bacteria</taxon>
        <taxon>Bacillati</taxon>
        <taxon>Bacillota</taxon>
        <taxon>Bacilli</taxon>
        <taxon>Bacillales</taxon>
        <taxon>Bacillaceae</taxon>
        <taxon>Bacillus</taxon>
    </lineage>
</organism>
<feature type="transmembrane region" description="Helical" evidence="5">
    <location>
        <begin position="95"/>
        <end position="111"/>
    </location>
</feature>
<dbReference type="Proteomes" id="UP000322139">
    <property type="component" value="Unassembled WGS sequence"/>
</dbReference>